<protein>
    <submittedName>
        <fullName evidence="1">Uncharacterized protein</fullName>
    </submittedName>
</protein>
<name>A0A0A9CXR4_ARUDO</name>
<proteinExistence type="predicted"/>
<organism evidence="1">
    <name type="scientific">Arundo donax</name>
    <name type="common">Giant reed</name>
    <name type="synonym">Donax arundinaceus</name>
    <dbReference type="NCBI Taxonomy" id="35708"/>
    <lineage>
        <taxon>Eukaryota</taxon>
        <taxon>Viridiplantae</taxon>
        <taxon>Streptophyta</taxon>
        <taxon>Embryophyta</taxon>
        <taxon>Tracheophyta</taxon>
        <taxon>Spermatophyta</taxon>
        <taxon>Magnoliopsida</taxon>
        <taxon>Liliopsida</taxon>
        <taxon>Poales</taxon>
        <taxon>Poaceae</taxon>
        <taxon>PACMAD clade</taxon>
        <taxon>Arundinoideae</taxon>
        <taxon>Arundineae</taxon>
        <taxon>Arundo</taxon>
    </lineage>
</organism>
<reference evidence="1" key="1">
    <citation type="submission" date="2014-09" db="EMBL/GenBank/DDBJ databases">
        <authorList>
            <person name="Magalhaes I.L.F."/>
            <person name="Oliveira U."/>
            <person name="Santos F.R."/>
            <person name="Vidigal T.H.D.A."/>
            <person name="Brescovit A.D."/>
            <person name="Santos A.J."/>
        </authorList>
    </citation>
    <scope>NUCLEOTIDE SEQUENCE</scope>
    <source>
        <tissue evidence="1">Shoot tissue taken approximately 20 cm above the soil surface</tissue>
    </source>
</reference>
<evidence type="ECO:0000313" key="1">
    <source>
        <dbReference type="EMBL" id="JAD80411.1"/>
    </source>
</evidence>
<dbReference type="AlphaFoldDB" id="A0A0A9CXR4"/>
<sequence>MLPRYIEPAFQYLTPKVFSNCSVVSVNPTSSFFPSDRSESVSSCPRILPRSFNMSLR</sequence>
<dbReference type="EMBL" id="GBRH01217484">
    <property type="protein sequence ID" value="JAD80411.1"/>
    <property type="molecule type" value="Transcribed_RNA"/>
</dbReference>
<accession>A0A0A9CXR4</accession>
<reference evidence="1" key="2">
    <citation type="journal article" date="2015" name="Data Brief">
        <title>Shoot transcriptome of the giant reed, Arundo donax.</title>
        <authorList>
            <person name="Barrero R.A."/>
            <person name="Guerrero F.D."/>
            <person name="Moolhuijzen P."/>
            <person name="Goolsby J.A."/>
            <person name="Tidwell J."/>
            <person name="Bellgard S.E."/>
            <person name="Bellgard M.I."/>
        </authorList>
    </citation>
    <scope>NUCLEOTIDE SEQUENCE</scope>
    <source>
        <tissue evidence="1">Shoot tissue taken approximately 20 cm above the soil surface</tissue>
    </source>
</reference>